<feature type="signal peptide" evidence="1">
    <location>
        <begin position="1"/>
        <end position="18"/>
    </location>
</feature>
<accession>A0A4C1T0E8</accession>
<sequence>MASFAFISVLLAIGMGEAFNGDNFELECPDECDCHYFRINWVTDCSESNLTEVPYDELSKSVYILDLNGNNITHLKRFPATSR</sequence>
<organism evidence="2 3">
    <name type="scientific">Eumeta variegata</name>
    <name type="common">Bagworm moth</name>
    <name type="synonym">Eumeta japonica</name>
    <dbReference type="NCBI Taxonomy" id="151549"/>
    <lineage>
        <taxon>Eukaryota</taxon>
        <taxon>Metazoa</taxon>
        <taxon>Ecdysozoa</taxon>
        <taxon>Arthropoda</taxon>
        <taxon>Hexapoda</taxon>
        <taxon>Insecta</taxon>
        <taxon>Pterygota</taxon>
        <taxon>Neoptera</taxon>
        <taxon>Endopterygota</taxon>
        <taxon>Lepidoptera</taxon>
        <taxon>Glossata</taxon>
        <taxon>Ditrysia</taxon>
        <taxon>Tineoidea</taxon>
        <taxon>Psychidae</taxon>
        <taxon>Oiketicinae</taxon>
        <taxon>Eumeta</taxon>
    </lineage>
</organism>
<evidence type="ECO:0000313" key="3">
    <source>
        <dbReference type="Proteomes" id="UP000299102"/>
    </source>
</evidence>
<dbReference type="InterPro" id="IPR032675">
    <property type="entry name" value="LRR_dom_sf"/>
</dbReference>
<evidence type="ECO:0000256" key="1">
    <source>
        <dbReference type="SAM" id="SignalP"/>
    </source>
</evidence>
<evidence type="ECO:0000313" key="2">
    <source>
        <dbReference type="EMBL" id="GBP06918.1"/>
    </source>
</evidence>
<comment type="caution">
    <text evidence="2">The sequence shown here is derived from an EMBL/GenBank/DDBJ whole genome shotgun (WGS) entry which is preliminary data.</text>
</comment>
<proteinExistence type="predicted"/>
<dbReference type="STRING" id="151549.A0A4C1T0E8"/>
<dbReference type="Proteomes" id="UP000299102">
    <property type="component" value="Unassembled WGS sequence"/>
</dbReference>
<reference evidence="2 3" key="1">
    <citation type="journal article" date="2019" name="Commun. Biol.">
        <title>The bagworm genome reveals a unique fibroin gene that provides high tensile strength.</title>
        <authorList>
            <person name="Kono N."/>
            <person name="Nakamura H."/>
            <person name="Ohtoshi R."/>
            <person name="Tomita M."/>
            <person name="Numata K."/>
            <person name="Arakawa K."/>
        </authorList>
    </citation>
    <scope>NUCLEOTIDE SEQUENCE [LARGE SCALE GENOMIC DNA]</scope>
</reference>
<name>A0A4C1T0E8_EUMVA</name>
<gene>
    <name evidence="2" type="ORF">EVAR_91722_1</name>
</gene>
<dbReference type="EMBL" id="BGZK01004106">
    <property type="protein sequence ID" value="GBP06918.1"/>
    <property type="molecule type" value="Genomic_DNA"/>
</dbReference>
<keyword evidence="3" id="KW-1185">Reference proteome</keyword>
<dbReference type="Gene3D" id="3.80.10.10">
    <property type="entry name" value="Ribonuclease Inhibitor"/>
    <property type="match status" value="1"/>
</dbReference>
<protein>
    <submittedName>
        <fullName evidence="2">Uncharacterized protein</fullName>
    </submittedName>
</protein>
<keyword evidence="1" id="KW-0732">Signal</keyword>
<feature type="chain" id="PRO_5020037387" evidence="1">
    <location>
        <begin position="19"/>
        <end position="83"/>
    </location>
</feature>
<dbReference type="AlphaFoldDB" id="A0A4C1T0E8"/>